<protein>
    <submittedName>
        <fullName evidence="1">Uncharacterized protein</fullName>
    </submittedName>
</protein>
<sequence>MTIVPEYHLRYTDTLNIEPRTELVCTVPVFFLYKCQMPKAGILSISQKITDCEILEIYIL</sequence>
<dbReference type="EMBL" id="JYDV01000003">
    <property type="protein sequence ID" value="KRZ45231.1"/>
    <property type="molecule type" value="Genomic_DNA"/>
</dbReference>
<evidence type="ECO:0000313" key="2">
    <source>
        <dbReference type="EMBL" id="KRZ45231.1"/>
    </source>
</evidence>
<proteinExistence type="predicted"/>
<accession>A0A0V1E785</accession>
<gene>
    <name evidence="1" type="ORF">T4A_10641</name>
    <name evidence="2" type="ORF">T4C_6964</name>
</gene>
<evidence type="ECO:0000313" key="3">
    <source>
        <dbReference type="Proteomes" id="UP000054632"/>
    </source>
</evidence>
<evidence type="ECO:0000313" key="4">
    <source>
        <dbReference type="Proteomes" id="UP000054826"/>
    </source>
</evidence>
<organism evidence="1 3">
    <name type="scientific">Trichinella pseudospiralis</name>
    <name type="common">Parasitic roundworm</name>
    <dbReference type="NCBI Taxonomy" id="6337"/>
    <lineage>
        <taxon>Eukaryota</taxon>
        <taxon>Metazoa</taxon>
        <taxon>Ecdysozoa</taxon>
        <taxon>Nematoda</taxon>
        <taxon>Enoplea</taxon>
        <taxon>Dorylaimia</taxon>
        <taxon>Trichinellida</taxon>
        <taxon>Trichinellidae</taxon>
        <taxon>Trichinella</taxon>
    </lineage>
</organism>
<dbReference type="Proteomes" id="UP000054632">
    <property type="component" value="Unassembled WGS sequence"/>
</dbReference>
<dbReference type="AlphaFoldDB" id="A0A0V1E785"/>
<evidence type="ECO:0000313" key="1">
    <source>
        <dbReference type="EMBL" id="KRY69693.1"/>
    </source>
</evidence>
<dbReference type="EMBL" id="JYDR01000086">
    <property type="protein sequence ID" value="KRY69693.1"/>
    <property type="molecule type" value="Genomic_DNA"/>
</dbReference>
<comment type="caution">
    <text evidence="1">The sequence shown here is derived from an EMBL/GenBank/DDBJ whole genome shotgun (WGS) entry which is preliminary data.</text>
</comment>
<dbReference type="Proteomes" id="UP000054826">
    <property type="component" value="Unassembled WGS sequence"/>
</dbReference>
<name>A0A0V1E785_TRIPS</name>
<reference evidence="3 4" key="1">
    <citation type="submission" date="2015-01" db="EMBL/GenBank/DDBJ databases">
        <title>Evolution of Trichinella species and genotypes.</title>
        <authorList>
            <person name="Korhonen P.K."/>
            <person name="Edoardo P."/>
            <person name="Giuseppe L.R."/>
            <person name="Gasser R.B."/>
        </authorList>
    </citation>
    <scope>NUCLEOTIDE SEQUENCE [LARGE SCALE GENOMIC DNA]</scope>
    <source>
        <strain evidence="1">ISS13</strain>
        <strain evidence="2">ISS176</strain>
    </source>
</reference>